<evidence type="ECO:0000313" key="1">
    <source>
        <dbReference type="EMBL" id="KAB0266014.1"/>
    </source>
</evidence>
<reference evidence="1 2" key="1">
    <citation type="journal article" date="2019" name="Microorganisms">
        <title>Genome Insights into the Novel Species Microvirga brassicacearum, a Rapeseed Endophyte with Biotechnological Potential.</title>
        <authorList>
            <person name="Jimenez-Gomez A."/>
            <person name="Saati-Santamaria Z."/>
            <person name="Igual J.M."/>
            <person name="Rivas R."/>
            <person name="Mateos P.F."/>
            <person name="Garcia-Fraile P."/>
        </authorList>
    </citation>
    <scope>NUCLEOTIDE SEQUENCE [LARGE SCALE GENOMIC DNA]</scope>
    <source>
        <strain evidence="1 2">CDVBN77</strain>
    </source>
</reference>
<dbReference type="RefSeq" id="WP_150946417.1">
    <property type="nucleotide sequence ID" value="NZ_VCMV01000025.1"/>
</dbReference>
<keyword evidence="2" id="KW-1185">Reference proteome</keyword>
<sequence length="67" mass="7296">MVFEDSMQIAERRLIDGATLEELKEAARDLRALAPDSVLAELVEARIAEIEVPARSEGDSEPTNEGA</sequence>
<evidence type="ECO:0000313" key="2">
    <source>
        <dbReference type="Proteomes" id="UP000325684"/>
    </source>
</evidence>
<dbReference type="OrthoDB" id="8020716at2"/>
<dbReference type="Proteomes" id="UP000325684">
    <property type="component" value="Unassembled WGS sequence"/>
</dbReference>
<gene>
    <name evidence="1" type="ORF">FEZ63_16445</name>
</gene>
<proteinExistence type="predicted"/>
<name>A0A5N3P8F1_9HYPH</name>
<accession>A0A5N3P8F1</accession>
<dbReference type="EMBL" id="VCMV01000025">
    <property type="protein sequence ID" value="KAB0266014.1"/>
    <property type="molecule type" value="Genomic_DNA"/>
</dbReference>
<dbReference type="AlphaFoldDB" id="A0A5N3P8F1"/>
<comment type="caution">
    <text evidence="1">The sequence shown here is derived from an EMBL/GenBank/DDBJ whole genome shotgun (WGS) entry which is preliminary data.</text>
</comment>
<organism evidence="1 2">
    <name type="scientific">Microvirga brassicacearum</name>
    <dbReference type="NCBI Taxonomy" id="2580413"/>
    <lineage>
        <taxon>Bacteria</taxon>
        <taxon>Pseudomonadati</taxon>
        <taxon>Pseudomonadota</taxon>
        <taxon>Alphaproteobacteria</taxon>
        <taxon>Hyphomicrobiales</taxon>
        <taxon>Methylobacteriaceae</taxon>
        <taxon>Microvirga</taxon>
    </lineage>
</organism>
<protein>
    <submittedName>
        <fullName evidence="1">Uncharacterized protein</fullName>
    </submittedName>
</protein>